<dbReference type="AlphaFoldDB" id="A0A839EPI5"/>
<reference evidence="1 2" key="1">
    <citation type="submission" date="2020-07" db="EMBL/GenBank/DDBJ databases">
        <title>Genomic Encyclopedia of Type Strains, Phase IV (KMG-V): Genome sequencing to study the core and pangenomes of soil and plant-associated prokaryotes.</title>
        <authorList>
            <person name="Whitman W."/>
        </authorList>
    </citation>
    <scope>NUCLEOTIDE SEQUENCE [LARGE SCALE GENOMIC DNA]</scope>
    <source>
        <strain evidence="1 2">AN3</strain>
    </source>
</reference>
<comment type="caution">
    <text evidence="1">The sequence shown here is derived from an EMBL/GenBank/DDBJ whole genome shotgun (WGS) entry which is preliminary data.</text>
</comment>
<name>A0A839EPI5_9HYPH</name>
<dbReference type="Proteomes" id="UP000549052">
    <property type="component" value="Unassembled WGS sequence"/>
</dbReference>
<proteinExistence type="predicted"/>
<keyword evidence="2" id="KW-1185">Reference proteome</keyword>
<sequence length="130" mass="14103">MVEEMSCNGADIPHGAMMDATPILLAYRDGRYAMSELTRSLCDSTLSGTPDSSKSGRTIAGMRSNECWNAVRYFSTTRLAAQKALTGKNWMASRAAASGAVNQVQTICVERGNAATHAFRAREVHCHVHH</sequence>
<evidence type="ECO:0000313" key="2">
    <source>
        <dbReference type="Proteomes" id="UP000549052"/>
    </source>
</evidence>
<protein>
    <submittedName>
        <fullName evidence="1">Uncharacterized protein</fullName>
    </submittedName>
</protein>
<organism evidence="1 2">
    <name type="scientific">Phyllobacterium myrsinacearum</name>
    <dbReference type="NCBI Taxonomy" id="28101"/>
    <lineage>
        <taxon>Bacteria</taxon>
        <taxon>Pseudomonadati</taxon>
        <taxon>Pseudomonadota</taxon>
        <taxon>Alphaproteobacteria</taxon>
        <taxon>Hyphomicrobiales</taxon>
        <taxon>Phyllobacteriaceae</taxon>
        <taxon>Phyllobacterium</taxon>
    </lineage>
</organism>
<gene>
    <name evidence="1" type="ORF">FHW16_004524</name>
</gene>
<evidence type="ECO:0000313" key="1">
    <source>
        <dbReference type="EMBL" id="MBA8880799.1"/>
    </source>
</evidence>
<dbReference type="EMBL" id="JACGXN010000009">
    <property type="protein sequence ID" value="MBA8880799.1"/>
    <property type="molecule type" value="Genomic_DNA"/>
</dbReference>
<dbReference type="RefSeq" id="WP_182551428.1">
    <property type="nucleotide sequence ID" value="NZ_JACGXN010000009.1"/>
</dbReference>
<accession>A0A839EPI5</accession>